<dbReference type="HOGENOM" id="CLU_3096520_0_0_4"/>
<sequence>MLVAQPRRPRRRRDRCVARRAGDVALAACGNVRIRHRRAACAAPAARRRRP</sequence>
<dbReference type="Proteomes" id="UP000002283">
    <property type="component" value="Chromosome II"/>
</dbReference>
<dbReference type="KEGG" id="bml:BMA10229_1062"/>
<gene>
    <name evidence="1" type="ordered locus">BMA10229_1062</name>
</gene>
<evidence type="ECO:0000313" key="2">
    <source>
        <dbReference type="Proteomes" id="UP000002283"/>
    </source>
</evidence>
<proteinExistence type="predicted"/>
<name>A2RYV0_BURM9</name>
<evidence type="ECO:0000313" key="1">
    <source>
        <dbReference type="EMBL" id="ABM99695.1"/>
    </source>
</evidence>
<accession>A2RYV0</accession>
<dbReference type="EMBL" id="CP000545">
    <property type="protein sequence ID" value="ABM99695.1"/>
    <property type="molecule type" value="Genomic_DNA"/>
</dbReference>
<reference evidence="1 2" key="1">
    <citation type="submission" date="2007-01" db="EMBL/GenBank/DDBJ databases">
        <authorList>
            <person name="DeShazer D."/>
            <person name="Woods D.E."/>
            <person name="Nierman W.C."/>
        </authorList>
    </citation>
    <scope>NUCLEOTIDE SEQUENCE [LARGE SCALE GENOMIC DNA]</scope>
    <source>
        <strain evidence="1 2">NCTC 10229</strain>
    </source>
</reference>
<dbReference type="AlphaFoldDB" id="A2RYV0"/>
<protein>
    <submittedName>
        <fullName evidence="1">Uncharacterized protein</fullName>
    </submittedName>
</protein>
<organism evidence="1 2">
    <name type="scientific">Burkholderia mallei (strain NCTC 10229)</name>
    <dbReference type="NCBI Taxonomy" id="412022"/>
    <lineage>
        <taxon>Bacteria</taxon>
        <taxon>Pseudomonadati</taxon>
        <taxon>Pseudomonadota</taxon>
        <taxon>Betaproteobacteria</taxon>
        <taxon>Burkholderiales</taxon>
        <taxon>Burkholderiaceae</taxon>
        <taxon>Burkholderia</taxon>
        <taxon>pseudomallei group</taxon>
    </lineage>
</organism>